<dbReference type="InterPro" id="IPR007332">
    <property type="entry name" value="DUF411"/>
</dbReference>
<sequence>MQPISETHRQMRRALLVALAGAPVWAVAGSGAQISVWKTPTCGCCKDWVKHLKDSGFEVAVHDVPDTSAVRQRNGIPNDYASCHSARIDGYALEGHVPATEIRRLLRERPEAVGLAVPGMPLGAPGMDGPDYGGRRLPYNVYLIERAGRARVYQAYV</sequence>
<evidence type="ECO:0000313" key="2">
    <source>
        <dbReference type="Proteomes" id="UP000091926"/>
    </source>
</evidence>
<proteinExistence type="predicted"/>
<dbReference type="OrthoDB" id="14727at2"/>
<dbReference type="Pfam" id="PF04214">
    <property type="entry name" value="DUF411"/>
    <property type="match status" value="1"/>
</dbReference>
<organism evidence="1 2">
    <name type="scientific">Bordetella flabilis</name>
    <dbReference type="NCBI Taxonomy" id="463014"/>
    <lineage>
        <taxon>Bacteria</taxon>
        <taxon>Pseudomonadati</taxon>
        <taxon>Pseudomonadota</taxon>
        <taxon>Betaproteobacteria</taxon>
        <taxon>Burkholderiales</taxon>
        <taxon>Alcaligenaceae</taxon>
        <taxon>Bordetella</taxon>
    </lineage>
</organism>
<name>A0A193GEW0_9BORD</name>
<dbReference type="STRING" id="463014.BAU07_12630"/>
<dbReference type="EMBL" id="CP016172">
    <property type="protein sequence ID" value="ANN77829.1"/>
    <property type="molecule type" value="Genomic_DNA"/>
</dbReference>
<dbReference type="InterPro" id="IPR036249">
    <property type="entry name" value="Thioredoxin-like_sf"/>
</dbReference>
<gene>
    <name evidence="1" type="ORF">BAU07_12630</name>
</gene>
<protein>
    <submittedName>
        <fullName evidence="1">Metal-binding protein</fullName>
    </submittedName>
</protein>
<keyword evidence="2" id="KW-1185">Reference proteome</keyword>
<dbReference type="SUPFAM" id="SSF52833">
    <property type="entry name" value="Thioredoxin-like"/>
    <property type="match status" value="1"/>
</dbReference>
<dbReference type="Proteomes" id="UP000091926">
    <property type="component" value="Chromosome"/>
</dbReference>
<accession>A0A193GEW0</accession>
<dbReference type="AlphaFoldDB" id="A0A193GEW0"/>
<reference evidence="1 2" key="1">
    <citation type="submission" date="2016-06" db="EMBL/GenBank/DDBJ databases">
        <title>Complete genome sequences of Bordetella bronchialis and Bordetella flabilis.</title>
        <authorList>
            <person name="LiPuma J.J."/>
            <person name="Spilker T."/>
        </authorList>
    </citation>
    <scope>NUCLEOTIDE SEQUENCE [LARGE SCALE GENOMIC DNA]</scope>
    <source>
        <strain evidence="1 2">AU10664</strain>
    </source>
</reference>
<dbReference type="KEGG" id="bfz:BAU07_12630"/>
<evidence type="ECO:0000313" key="1">
    <source>
        <dbReference type="EMBL" id="ANN77829.1"/>
    </source>
</evidence>